<dbReference type="PANTHER" id="PTHR43537">
    <property type="entry name" value="TRANSCRIPTIONAL REGULATOR, GNTR FAMILY"/>
    <property type="match status" value="1"/>
</dbReference>
<dbReference type="InterPro" id="IPR000524">
    <property type="entry name" value="Tscrpt_reg_HTH_GntR"/>
</dbReference>
<keyword evidence="1" id="KW-0805">Transcription regulation</keyword>
<dbReference type="SUPFAM" id="SSF46785">
    <property type="entry name" value="Winged helix' DNA-binding domain"/>
    <property type="match status" value="1"/>
</dbReference>
<organism evidence="6 7">
    <name type="scientific">Streptomyces gottesmaniae</name>
    <dbReference type="NCBI Taxonomy" id="3075518"/>
    <lineage>
        <taxon>Bacteria</taxon>
        <taxon>Bacillati</taxon>
        <taxon>Actinomycetota</taxon>
        <taxon>Actinomycetes</taxon>
        <taxon>Kitasatosporales</taxon>
        <taxon>Streptomycetaceae</taxon>
        <taxon>Streptomyces</taxon>
    </lineage>
</organism>
<reference evidence="6" key="1">
    <citation type="submission" date="2024-05" db="EMBL/GenBank/DDBJ databases">
        <title>30 novel species of actinomycetes from the DSMZ collection.</title>
        <authorList>
            <person name="Nouioui I."/>
        </authorList>
    </citation>
    <scope>NUCLEOTIDE SEQUENCE</scope>
    <source>
        <strain evidence="6">DSM 3412</strain>
    </source>
</reference>
<gene>
    <name evidence="6" type="ORF">RM704_35665</name>
</gene>
<dbReference type="Proteomes" id="UP001180737">
    <property type="component" value="Unassembled WGS sequence"/>
</dbReference>
<dbReference type="Gene3D" id="1.20.120.530">
    <property type="entry name" value="GntR ligand-binding domain-like"/>
    <property type="match status" value="1"/>
</dbReference>
<evidence type="ECO:0000313" key="6">
    <source>
        <dbReference type="EMBL" id="MDT0572744.1"/>
    </source>
</evidence>
<keyword evidence="7" id="KW-1185">Reference proteome</keyword>
<evidence type="ECO:0000256" key="4">
    <source>
        <dbReference type="SAM" id="MobiDB-lite"/>
    </source>
</evidence>
<dbReference type="EMBL" id="JAVRFJ010000042">
    <property type="protein sequence ID" value="MDT0572744.1"/>
    <property type="molecule type" value="Genomic_DNA"/>
</dbReference>
<dbReference type="InterPro" id="IPR008920">
    <property type="entry name" value="TF_FadR/GntR_C"/>
</dbReference>
<evidence type="ECO:0000313" key="7">
    <source>
        <dbReference type="Proteomes" id="UP001180737"/>
    </source>
</evidence>
<dbReference type="Gene3D" id="1.10.10.10">
    <property type="entry name" value="Winged helix-like DNA-binding domain superfamily/Winged helix DNA-binding domain"/>
    <property type="match status" value="1"/>
</dbReference>
<sequence>MAETGSGAAEKFRARQVTRPRDQVEQQIREAILEGRFAQGEKLPPETELAKQFGVSRPTVREALGALVSGGLIRKIPGMAGGSFVNTVTPDSLSRMLSESVDTILRLGALDMLELTDVRRVLEVPAARLAARHRSEEQVGELRSIVERQRTTTIDDPEIPGYDLAFHTTIGQASGNRLLAAFIAAVHDATHPAQYLDVTAEVGKRTVKQHMVILAAIETGDEDAAAEAMQSHLDYVLRYSTAQPKA</sequence>
<dbReference type="Pfam" id="PF07729">
    <property type="entry name" value="FCD"/>
    <property type="match status" value="1"/>
</dbReference>
<comment type="caution">
    <text evidence="6">The sequence shown here is derived from an EMBL/GenBank/DDBJ whole genome shotgun (WGS) entry which is preliminary data.</text>
</comment>
<dbReference type="PROSITE" id="PS50949">
    <property type="entry name" value="HTH_GNTR"/>
    <property type="match status" value="1"/>
</dbReference>
<name>A0ABU2ZAX8_9ACTN</name>
<proteinExistence type="predicted"/>
<dbReference type="CDD" id="cd07377">
    <property type="entry name" value="WHTH_GntR"/>
    <property type="match status" value="1"/>
</dbReference>
<keyword evidence="3" id="KW-0804">Transcription</keyword>
<dbReference type="InterPro" id="IPR036388">
    <property type="entry name" value="WH-like_DNA-bd_sf"/>
</dbReference>
<dbReference type="Pfam" id="PF00392">
    <property type="entry name" value="GntR"/>
    <property type="match status" value="1"/>
</dbReference>
<dbReference type="InterPro" id="IPR011711">
    <property type="entry name" value="GntR_C"/>
</dbReference>
<keyword evidence="2" id="KW-0238">DNA-binding</keyword>
<dbReference type="InterPro" id="IPR036390">
    <property type="entry name" value="WH_DNA-bd_sf"/>
</dbReference>
<dbReference type="RefSeq" id="WP_033525670.1">
    <property type="nucleotide sequence ID" value="NZ_JAVRFJ010000042.1"/>
</dbReference>
<evidence type="ECO:0000256" key="1">
    <source>
        <dbReference type="ARBA" id="ARBA00023015"/>
    </source>
</evidence>
<feature type="domain" description="HTH gntR-type" evidence="5">
    <location>
        <begin position="18"/>
        <end position="88"/>
    </location>
</feature>
<dbReference type="SMART" id="SM00895">
    <property type="entry name" value="FCD"/>
    <property type="match status" value="1"/>
</dbReference>
<evidence type="ECO:0000259" key="5">
    <source>
        <dbReference type="PROSITE" id="PS50949"/>
    </source>
</evidence>
<evidence type="ECO:0000256" key="2">
    <source>
        <dbReference type="ARBA" id="ARBA00023125"/>
    </source>
</evidence>
<evidence type="ECO:0000256" key="3">
    <source>
        <dbReference type="ARBA" id="ARBA00023163"/>
    </source>
</evidence>
<dbReference type="PRINTS" id="PR00035">
    <property type="entry name" value="HTHGNTR"/>
</dbReference>
<accession>A0ABU2ZAX8</accession>
<dbReference type="SUPFAM" id="SSF48008">
    <property type="entry name" value="GntR ligand-binding domain-like"/>
    <property type="match status" value="1"/>
</dbReference>
<dbReference type="PANTHER" id="PTHR43537:SF44">
    <property type="entry name" value="GNTR FAMILY REGULATORY PROTEIN"/>
    <property type="match status" value="1"/>
</dbReference>
<protein>
    <submittedName>
        <fullName evidence="6">FadR/GntR family transcriptional regulator</fullName>
    </submittedName>
</protein>
<dbReference type="SMART" id="SM00345">
    <property type="entry name" value="HTH_GNTR"/>
    <property type="match status" value="1"/>
</dbReference>
<feature type="region of interest" description="Disordered" evidence="4">
    <location>
        <begin position="1"/>
        <end position="23"/>
    </location>
</feature>